<keyword evidence="1" id="KW-1185">Reference proteome</keyword>
<dbReference type="AlphaFoldDB" id="A0A915HP05"/>
<sequence length="83" mass="9321">MFEVPHDLKKRFHTTNQVSHRNIQNCDDKIKLNLGKIALPVNVQHPIACCDCNSVQDPGLAPWIGIKSSSTALISRQFPVKTR</sequence>
<reference evidence="2" key="1">
    <citation type="submission" date="2022-11" db="UniProtKB">
        <authorList>
            <consortium name="WormBaseParasite"/>
        </authorList>
    </citation>
    <scope>IDENTIFICATION</scope>
</reference>
<evidence type="ECO:0000313" key="1">
    <source>
        <dbReference type="Proteomes" id="UP000887565"/>
    </source>
</evidence>
<proteinExistence type="predicted"/>
<protein>
    <submittedName>
        <fullName evidence="2">Uncharacterized protein</fullName>
    </submittedName>
</protein>
<dbReference type="Proteomes" id="UP000887565">
    <property type="component" value="Unplaced"/>
</dbReference>
<dbReference type="WBParaSite" id="nRc.2.0.1.t03678-RA">
    <property type="protein sequence ID" value="nRc.2.0.1.t03678-RA"/>
    <property type="gene ID" value="nRc.2.0.1.g03678"/>
</dbReference>
<organism evidence="1 2">
    <name type="scientific">Romanomermis culicivorax</name>
    <name type="common">Nematode worm</name>
    <dbReference type="NCBI Taxonomy" id="13658"/>
    <lineage>
        <taxon>Eukaryota</taxon>
        <taxon>Metazoa</taxon>
        <taxon>Ecdysozoa</taxon>
        <taxon>Nematoda</taxon>
        <taxon>Enoplea</taxon>
        <taxon>Dorylaimia</taxon>
        <taxon>Mermithida</taxon>
        <taxon>Mermithoidea</taxon>
        <taxon>Mermithidae</taxon>
        <taxon>Romanomermis</taxon>
    </lineage>
</organism>
<name>A0A915HP05_ROMCU</name>
<accession>A0A915HP05</accession>
<evidence type="ECO:0000313" key="2">
    <source>
        <dbReference type="WBParaSite" id="nRc.2.0.1.t03678-RA"/>
    </source>
</evidence>